<organism evidence="5 6">
    <name type="scientific">Desulforamulus ferrireducens</name>
    <dbReference type="NCBI Taxonomy" id="1833852"/>
    <lineage>
        <taxon>Bacteria</taxon>
        <taxon>Bacillati</taxon>
        <taxon>Bacillota</taxon>
        <taxon>Clostridia</taxon>
        <taxon>Eubacteriales</taxon>
        <taxon>Peptococcaceae</taxon>
        <taxon>Desulforamulus</taxon>
    </lineage>
</organism>
<dbReference type="Proteomes" id="UP000189464">
    <property type="component" value="Chromosome"/>
</dbReference>
<evidence type="ECO:0000256" key="2">
    <source>
        <dbReference type="ARBA" id="ARBA00023125"/>
    </source>
</evidence>
<dbReference type="KEGG" id="dfg:B0537_05955"/>
<evidence type="ECO:0000259" key="4">
    <source>
        <dbReference type="PROSITE" id="PS50995"/>
    </source>
</evidence>
<keyword evidence="2" id="KW-0238">DNA-binding</keyword>
<evidence type="ECO:0000313" key="6">
    <source>
        <dbReference type="Proteomes" id="UP000189464"/>
    </source>
</evidence>
<dbReference type="SUPFAM" id="SSF46785">
    <property type="entry name" value="Winged helix' DNA-binding domain"/>
    <property type="match status" value="1"/>
</dbReference>
<dbReference type="EMBL" id="CP019698">
    <property type="protein sequence ID" value="AQS60520.1"/>
    <property type="molecule type" value="Genomic_DNA"/>
</dbReference>
<accession>A0A1S6J0J2</accession>
<evidence type="ECO:0000256" key="3">
    <source>
        <dbReference type="ARBA" id="ARBA00023163"/>
    </source>
</evidence>
<dbReference type="SMART" id="SM00347">
    <property type="entry name" value="HTH_MARR"/>
    <property type="match status" value="1"/>
</dbReference>
<dbReference type="AlphaFoldDB" id="A0A1S6J0J2"/>
<keyword evidence="3" id="KW-0804">Transcription</keyword>
<feature type="domain" description="HTH marR-type" evidence="4">
    <location>
        <begin position="10"/>
        <end position="143"/>
    </location>
</feature>
<reference evidence="5 6" key="1">
    <citation type="journal article" date="2016" name="Int. J. Syst. Evol. Microbiol.">
        <title>Desulfotomaculum ferrireducens sp. nov., a moderately thermophilic sulfate-reducing and dissimilatory Fe(III)-reducing bacterium isolated from compost.</title>
        <authorList>
            <person name="Yang G."/>
            <person name="Guo J."/>
            <person name="Zhuang L."/>
            <person name="Yuan Y."/>
            <person name="Zhou S."/>
        </authorList>
    </citation>
    <scope>NUCLEOTIDE SEQUENCE [LARGE SCALE GENOMIC DNA]</scope>
    <source>
        <strain evidence="5 6">GSS09</strain>
    </source>
</reference>
<dbReference type="PROSITE" id="PS50995">
    <property type="entry name" value="HTH_MARR_2"/>
    <property type="match status" value="1"/>
</dbReference>
<dbReference type="PRINTS" id="PR00598">
    <property type="entry name" value="HTHMARR"/>
</dbReference>
<dbReference type="GO" id="GO:0003677">
    <property type="term" value="F:DNA binding"/>
    <property type="evidence" value="ECO:0007669"/>
    <property type="project" value="UniProtKB-KW"/>
</dbReference>
<dbReference type="Gene3D" id="1.10.10.10">
    <property type="entry name" value="Winged helix-like DNA-binding domain superfamily/Winged helix DNA-binding domain"/>
    <property type="match status" value="1"/>
</dbReference>
<gene>
    <name evidence="5" type="ORF">B0537_05955</name>
</gene>
<name>A0A1S6J0J2_9FIRM</name>
<proteinExistence type="predicted"/>
<dbReference type="Pfam" id="PF01047">
    <property type="entry name" value="MarR"/>
    <property type="match status" value="1"/>
</dbReference>
<keyword evidence="1" id="KW-0805">Transcription regulation</keyword>
<dbReference type="PANTHER" id="PTHR42756:SF1">
    <property type="entry name" value="TRANSCRIPTIONAL REPRESSOR OF EMRAB OPERON"/>
    <property type="match status" value="1"/>
</dbReference>
<dbReference type="InterPro" id="IPR036388">
    <property type="entry name" value="WH-like_DNA-bd_sf"/>
</dbReference>
<keyword evidence="6" id="KW-1185">Reference proteome</keyword>
<evidence type="ECO:0000313" key="5">
    <source>
        <dbReference type="EMBL" id="AQS60520.1"/>
    </source>
</evidence>
<evidence type="ECO:0000256" key="1">
    <source>
        <dbReference type="ARBA" id="ARBA00023015"/>
    </source>
</evidence>
<dbReference type="GO" id="GO:0003700">
    <property type="term" value="F:DNA-binding transcription factor activity"/>
    <property type="evidence" value="ECO:0007669"/>
    <property type="project" value="InterPro"/>
</dbReference>
<dbReference type="STRING" id="1833852.B0537_05955"/>
<protein>
    <submittedName>
        <fullName evidence="5">MarR family transcriptional regulator</fullName>
    </submittedName>
</protein>
<sequence>MEQLENYRKLHVLLNLIRGLYKALDNDWRKAAAEVGLTPCQQHLLWILSFKNGSTLTELSEIGVWHVSTVMSMVERMERNGLVSKEVDSNDARTKRIFITEKGRRVRQETLKGEGHFRLLALLNNMKEKEVEEGTKILQYLVSELLGERFLEFVHTSAEQILNNKENLALE</sequence>
<dbReference type="PANTHER" id="PTHR42756">
    <property type="entry name" value="TRANSCRIPTIONAL REGULATOR, MARR"/>
    <property type="match status" value="1"/>
</dbReference>
<dbReference type="InterPro" id="IPR036390">
    <property type="entry name" value="WH_DNA-bd_sf"/>
</dbReference>
<dbReference type="InterPro" id="IPR000835">
    <property type="entry name" value="HTH_MarR-typ"/>
</dbReference>